<dbReference type="Proteomes" id="UP000076858">
    <property type="component" value="Unassembled WGS sequence"/>
</dbReference>
<name>A0A164XP30_9CRUS</name>
<proteinExistence type="predicted"/>
<sequence>METLTGISRRQIFSAPRGVLCGEKNKRNTANADYHFVVLHLLDYNSIFKCKRGHVLVSNSKNNTCFPLQVCQLYHNRLRDSIGNQP</sequence>
<keyword evidence="2" id="KW-1185">Reference proteome</keyword>
<gene>
    <name evidence="1" type="ORF">APZ42_019757</name>
</gene>
<reference evidence="1 2" key="1">
    <citation type="submission" date="2016-03" db="EMBL/GenBank/DDBJ databases">
        <title>EvidentialGene: Evidence-directed Construction of Genes on Genomes.</title>
        <authorList>
            <person name="Gilbert D.G."/>
            <person name="Choi J.-H."/>
            <person name="Mockaitis K."/>
            <person name="Colbourne J."/>
            <person name="Pfrender M."/>
        </authorList>
    </citation>
    <scope>NUCLEOTIDE SEQUENCE [LARGE SCALE GENOMIC DNA]</scope>
    <source>
        <strain evidence="1 2">Xinb3</strain>
        <tissue evidence="1">Complete organism</tissue>
    </source>
</reference>
<comment type="caution">
    <text evidence="1">The sequence shown here is derived from an EMBL/GenBank/DDBJ whole genome shotgun (WGS) entry which is preliminary data.</text>
</comment>
<protein>
    <submittedName>
        <fullName evidence="1">Uncharacterized protein</fullName>
    </submittedName>
</protein>
<dbReference type="AlphaFoldDB" id="A0A164XP30"/>
<evidence type="ECO:0000313" key="2">
    <source>
        <dbReference type="Proteomes" id="UP000076858"/>
    </source>
</evidence>
<accession>A0A164XP30</accession>
<evidence type="ECO:0000313" key="1">
    <source>
        <dbReference type="EMBL" id="KZS14428.1"/>
    </source>
</evidence>
<dbReference type="EMBL" id="LRGB01000944">
    <property type="protein sequence ID" value="KZS14428.1"/>
    <property type="molecule type" value="Genomic_DNA"/>
</dbReference>
<organism evidence="1 2">
    <name type="scientific">Daphnia magna</name>
    <dbReference type="NCBI Taxonomy" id="35525"/>
    <lineage>
        <taxon>Eukaryota</taxon>
        <taxon>Metazoa</taxon>
        <taxon>Ecdysozoa</taxon>
        <taxon>Arthropoda</taxon>
        <taxon>Crustacea</taxon>
        <taxon>Branchiopoda</taxon>
        <taxon>Diplostraca</taxon>
        <taxon>Cladocera</taxon>
        <taxon>Anomopoda</taxon>
        <taxon>Daphniidae</taxon>
        <taxon>Daphnia</taxon>
    </lineage>
</organism>